<evidence type="ECO:0000313" key="3">
    <source>
        <dbReference type="Proteomes" id="UP000503129"/>
    </source>
</evidence>
<organism evidence="2 3">
    <name type="scientific">Brasilonema sennae CENA114</name>
    <dbReference type="NCBI Taxonomy" id="415709"/>
    <lineage>
        <taxon>Bacteria</taxon>
        <taxon>Bacillati</taxon>
        <taxon>Cyanobacteriota</taxon>
        <taxon>Cyanophyceae</taxon>
        <taxon>Nostocales</taxon>
        <taxon>Scytonemataceae</taxon>
        <taxon>Brasilonema</taxon>
        <taxon>Bromeliae group (in: Brasilonema)</taxon>
    </lineage>
</organism>
<proteinExistence type="predicted"/>
<gene>
    <name evidence="2" type="ORF">DP114_01250</name>
</gene>
<dbReference type="InterPro" id="IPR052948">
    <property type="entry name" value="Low_temp-induced_all0457"/>
</dbReference>
<dbReference type="RefSeq" id="WP_171975235.1">
    <property type="nucleotide sequence ID" value="NZ_CAWOXK010000001.1"/>
</dbReference>
<keyword evidence="2" id="KW-0808">Transferase</keyword>
<name>A0A856M7C0_9CYAN</name>
<dbReference type="GO" id="GO:0016301">
    <property type="term" value="F:kinase activity"/>
    <property type="evidence" value="ECO:0007669"/>
    <property type="project" value="UniProtKB-KW"/>
</dbReference>
<keyword evidence="3" id="KW-1185">Reference proteome</keyword>
<dbReference type="AlphaFoldDB" id="A0A856M7C0"/>
<protein>
    <submittedName>
        <fullName evidence="2">Histidine kinase</fullName>
    </submittedName>
</protein>
<evidence type="ECO:0000313" key="2">
    <source>
        <dbReference type="EMBL" id="QDL06718.1"/>
    </source>
</evidence>
<sequence>MVIGVNKRAVGVFSNRRDAEGALYELRESGFPIDKVSVIKQDADRNDEIAGTEVRENIGNKSDEGATVGAVSGGVLGGLTGLLVGLGTLAIPGIGPIMLAGATATALATTAAGAGIGAAAGSLLGALVGLGIPEERARVYNERVERGDYLIIIDATDAEIAKAEEILKRRGIEEFDVYDRSGVTSGTAEYISPATGLSSPPRGGLGHNKHAVGYFSHLRDAEAAVSDLRTAGFPLSQISLFNRDSTRREPFAGVDLKDRIDATRFRFPDARTHFYNERLNNGDYVVVIDGTDDEINSAGTILNRHGIEQWEIHDPVLISSTQPVGRTATLQRTRRAIGVFSHRRDAEAALTELRDAGFPLNQVSLIAKDTDGKSNIAGVNTNLETGNKADEGAKAGAATGGALGGLGGLLVGLGALAIPGVGPIIAGGAAATALATTLAGGAIGAAAGGLAGGLVGLGIPENRARVYSDRVNRGDNLVMVDGTNDEIHRAEPILKRRGIEEFDIFDATDIDGVHHQGYDRSVRRETPFVNSPSTNYSTGYDDNDPAVIIIDHRTEMA</sequence>
<dbReference type="PANTHER" id="PTHR36109">
    <property type="entry name" value="MEMBRANE PROTEIN-RELATED"/>
    <property type="match status" value="1"/>
</dbReference>
<evidence type="ECO:0000259" key="1">
    <source>
        <dbReference type="Pfam" id="PF11181"/>
    </source>
</evidence>
<dbReference type="EMBL" id="CP030118">
    <property type="protein sequence ID" value="QDL06718.1"/>
    <property type="molecule type" value="Genomic_DNA"/>
</dbReference>
<reference evidence="2 3" key="1">
    <citation type="submission" date="2018-06" db="EMBL/GenBank/DDBJ databases">
        <title>Comparative genomics of Brasilonema spp. strains.</title>
        <authorList>
            <person name="Alvarenga D.O."/>
            <person name="Fiore M.F."/>
            <person name="Varani A.M."/>
        </authorList>
    </citation>
    <scope>NUCLEOTIDE SEQUENCE [LARGE SCALE GENOMIC DNA]</scope>
    <source>
        <strain evidence="2 3">CENA114</strain>
    </source>
</reference>
<keyword evidence="2" id="KW-0418">Kinase</keyword>
<accession>A0A856M7C0</accession>
<dbReference type="Pfam" id="PF11181">
    <property type="entry name" value="YflT"/>
    <property type="match status" value="1"/>
</dbReference>
<dbReference type="KEGG" id="bsen:DP114_01250"/>
<dbReference type="PANTHER" id="PTHR36109:SF2">
    <property type="entry name" value="MEMBRANE PROTEIN"/>
    <property type="match status" value="1"/>
</dbReference>
<dbReference type="InterPro" id="IPR025889">
    <property type="entry name" value="GSP17M-like_dom"/>
</dbReference>
<dbReference type="Proteomes" id="UP000503129">
    <property type="component" value="Chromosome"/>
</dbReference>
<feature type="domain" description="General stress protein 17M-like" evidence="1">
    <location>
        <begin position="10"/>
        <end position="76"/>
    </location>
</feature>